<dbReference type="AlphaFoldDB" id="A0A1R0WW26"/>
<reference evidence="1 2" key="1">
    <citation type="submission" date="2016-10" db="EMBL/GenBank/DDBJ databases">
        <title>Paenibacillus species isolates.</title>
        <authorList>
            <person name="Beno S.M."/>
        </authorList>
    </citation>
    <scope>NUCLEOTIDE SEQUENCE [LARGE SCALE GENOMIC DNA]</scope>
    <source>
        <strain evidence="1 2">FSL H7-0604</strain>
    </source>
</reference>
<dbReference type="InterPro" id="IPR036388">
    <property type="entry name" value="WH-like_DNA-bd_sf"/>
</dbReference>
<proteinExistence type="predicted"/>
<dbReference type="InterPro" id="IPR025855">
    <property type="entry name" value="Replic_Relax"/>
</dbReference>
<name>A0A1R0WW26_9BACL</name>
<evidence type="ECO:0000313" key="1">
    <source>
        <dbReference type="EMBL" id="OMD22740.1"/>
    </source>
</evidence>
<protein>
    <recommendedName>
        <fullName evidence="3">Replication-relaxation</fullName>
    </recommendedName>
</protein>
<sequence>MESQVSPLIIANQPGIRMHPTWDDPFAFVVSLDPLTRHEFFYINGKIKDGWITDRDIEIIRFLAVHRWITLSQLTRLFFSGSDNTTVRNRLKKLMKLGLLRRIQWKTYCNPLQNRPTIYEMGSSAADILKFRYGAFLGNRDPRRPKEVSMLFRHKYIITNEFFILLRKSFNVMHFEFHPVLKHKEDQVVPTAHFILGTPKGKKLDFHLLCHREEENWLKTIRYQAKFCKEYFDANGIRSTLVVLVSSDEKAELASKICEQEGTSDYTWFITDQELEECVDDGLTNSFFVFKNGEKNYYDLR</sequence>
<dbReference type="Gene3D" id="1.10.10.10">
    <property type="entry name" value="Winged helix-like DNA-binding domain superfamily/Winged helix DNA-binding domain"/>
    <property type="match status" value="1"/>
</dbReference>
<organism evidence="1 2">
    <name type="scientific">Paenibacillus odorifer</name>
    <dbReference type="NCBI Taxonomy" id="189426"/>
    <lineage>
        <taxon>Bacteria</taxon>
        <taxon>Bacillati</taxon>
        <taxon>Bacillota</taxon>
        <taxon>Bacilli</taxon>
        <taxon>Bacillales</taxon>
        <taxon>Paenibacillaceae</taxon>
        <taxon>Paenibacillus</taxon>
    </lineage>
</organism>
<evidence type="ECO:0000313" key="2">
    <source>
        <dbReference type="Proteomes" id="UP000187465"/>
    </source>
</evidence>
<dbReference type="Proteomes" id="UP000187465">
    <property type="component" value="Unassembled WGS sequence"/>
</dbReference>
<dbReference type="EMBL" id="MKQP01000064">
    <property type="protein sequence ID" value="OMD22740.1"/>
    <property type="molecule type" value="Genomic_DNA"/>
</dbReference>
<gene>
    <name evidence="1" type="ORF">BJP51_31345</name>
</gene>
<dbReference type="InterPro" id="IPR036390">
    <property type="entry name" value="WH_DNA-bd_sf"/>
</dbReference>
<dbReference type="RefSeq" id="WP_076179770.1">
    <property type="nucleotide sequence ID" value="NZ_MKQP01000064.1"/>
</dbReference>
<dbReference type="Pfam" id="PF13814">
    <property type="entry name" value="Replic_Relax"/>
    <property type="match status" value="1"/>
</dbReference>
<accession>A0A1R0WW26</accession>
<evidence type="ECO:0008006" key="3">
    <source>
        <dbReference type="Google" id="ProtNLM"/>
    </source>
</evidence>
<comment type="caution">
    <text evidence="1">The sequence shown here is derived from an EMBL/GenBank/DDBJ whole genome shotgun (WGS) entry which is preliminary data.</text>
</comment>
<dbReference type="SUPFAM" id="SSF46785">
    <property type="entry name" value="Winged helix' DNA-binding domain"/>
    <property type="match status" value="1"/>
</dbReference>